<dbReference type="AlphaFoldDB" id="A0A1T2X1K9"/>
<organism evidence="3 4">
    <name type="scientific">Paenibacillus selenitireducens</name>
    <dbReference type="NCBI Taxonomy" id="1324314"/>
    <lineage>
        <taxon>Bacteria</taxon>
        <taxon>Bacillati</taxon>
        <taxon>Bacillota</taxon>
        <taxon>Bacilli</taxon>
        <taxon>Bacillales</taxon>
        <taxon>Paenibacillaceae</taxon>
        <taxon>Paenibacillus</taxon>
    </lineage>
</organism>
<evidence type="ECO:0000256" key="2">
    <source>
        <dbReference type="SAM" id="Phobius"/>
    </source>
</evidence>
<keyword evidence="2" id="KW-1133">Transmembrane helix</keyword>
<evidence type="ECO:0000256" key="1">
    <source>
        <dbReference type="SAM" id="MobiDB-lite"/>
    </source>
</evidence>
<evidence type="ECO:0000313" key="3">
    <source>
        <dbReference type="EMBL" id="OPA73705.1"/>
    </source>
</evidence>
<dbReference type="STRING" id="1324314.BVG16_26800"/>
<gene>
    <name evidence="3" type="ORF">BVG16_26800</name>
</gene>
<keyword evidence="4" id="KW-1185">Reference proteome</keyword>
<dbReference type="Proteomes" id="UP000190188">
    <property type="component" value="Unassembled WGS sequence"/>
</dbReference>
<keyword evidence="2" id="KW-0812">Transmembrane</keyword>
<proteinExistence type="predicted"/>
<evidence type="ECO:0000313" key="4">
    <source>
        <dbReference type="Proteomes" id="UP000190188"/>
    </source>
</evidence>
<feature type="compositionally biased region" description="Basic and acidic residues" evidence="1">
    <location>
        <begin position="77"/>
        <end position="94"/>
    </location>
</feature>
<dbReference type="RefSeq" id="WP_078502270.1">
    <property type="nucleotide sequence ID" value="NZ_MSZX01000014.1"/>
</dbReference>
<feature type="transmembrane region" description="Helical" evidence="2">
    <location>
        <begin position="15"/>
        <end position="42"/>
    </location>
</feature>
<keyword evidence="2" id="KW-0472">Membrane</keyword>
<reference evidence="3 4" key="1">
    <citation type="submission" date="2017-01" db="EMBL/GenBank/DDBJ databases">
        <title>Genome analysis of Paenibacillus selenitrireducens ES3-24.</title>
        <authorList>
            <person name="Xu D."/>
            <person name="Yao R."/>
            <person name="Zheng S."/>
        </authorList>
    </citation>
    <scope>NUCLEOTIDE SEQUENCE [LARGE SCALE GENOMIC DNA]</scope>
    <source>
        <strain evidence="3 4">ES3-24</strain>
    </source>
</reference>
<protein>
    <submittedName>
        <fullName evidence="3">Uncharacterized protein</fullName>
    </submittedName>
</protein>
<accession>A0A1T2X1K9</accession>
<dbReference type="EMBL" id="MSZX01000014">
    <property type="protein sequence ID" value="OPA73705.1"/>
    <property type="molecule type" value="Genomic_DNA"/>
</dbReference>
<name>A0A1T2X1K9_9BACL</name>
<comment type="caution">
    <text evidence="3">The sequence shown here is derived from an EMBL/GenBank/DDBJ whole genome shotgun (WGS) entry which is preliminary data.</text>
</comment>
<feature type="region of interest" description="Disordered" evidence="1">
    <location>
        <begin position="68"/>
        <end position="94"/>
    </location>
</feature>
<sequence length="94" mass="10726">MNGYIVFVVVGILEFAALIFTGTIGFSVLNAALVVTLLILILDRLKDIQGNTFGKRIHRQRMKPFLDQREQATSNFESRDLPDEDDIIRMNKED</sequence>